<dbReference type="InterPro" id="IPR013766">
    <property type="entry name" value="Thioredoxin_domain"/>
</dbReference>
<dbReference type="InterPro" id="IPR036249">
    <property type="entry name" value="Thioredoxin-like_sf"/>
</dbReference>
<evidence type="ECO:0000313" key="5">
    <source>
        <dbReference type="EMBL" id="PRY59293.1"/>
    </source>
</evidence>
<comment type="similarity">
    <text evidence="1">Belongs to the thioredoxin family. DsbA subfamily.</text>
</comment>
<dbReference type="PROSITE" id="PS51352">
    <property type="entry name" value="THIOREDOXIN_2"/>
    <property type="match status" value="1"/>
</dbReference>
<proteinExistence type="inferred from homology"/>
<keyword evidence="3" id="KW-0812">Transmembrane</keyword>
<name>A0A2T0UMY6_9MICO</name>
<dbReference type="Gene3D" id="3.40.30.10">
    <property type="entry name" value="Glutaredoxin"/>
    <property type="match status" value="1"/>
</dbReference>
<dbReference type="SUPFAM" id="SSF52833">
    <property type="entry name" value="Thioredoxin-like"/>
    <property type="match status" value="1"/>
</dbReference>
<dbReference type="Proteomes" id="UP000237822">
    <property type="component" value="Unassembled WGS sequence"/>
</dbReference>
<dbReference type="EMBL" id="PVTI01000010">
    <property type="protein sequence ID" value="PRY59293.1"/>
    <property type="molecule type" value="Genomic_DNA"/>
</dbReference>
<protein>
    <submittedName>
        <fullName evidence="5">Protein-disulfide isomerase</fullName>
    </submittedName>
</protein>
<feature type="domain" description="Thioredoxin" evidence="4">
    <location>
        <begin position="29"/>
        <end position="233"/>
    </location>
</feature>
<evidence type="ECO:0000256" key="1">
    <source>
        <dbReference type="ARBA" id="ARBA00005791"/>
    </source>
</evidence>
<evidence type="ECO:0000256" key="3">
    <source>
        <dbReference type="SAM" id="Phobius"/>
    </source>
</evidence>
<keyword evidence="3" id="KW-1133">Transmembrane helix</keyword>
<keyword evidence="3" id="KW-0472">Membrane</keyword>
<dbReference type="OrthoDB" id="117402at2"/>
<dbReference type="RefSeq" id="WP_106297346.1">
    <property type="nucleotide sequence ID" value="NZ_PVTI01000010.1"/>
</dbReference>
<dbReference type="AlphaFoldDB" id="A0A2T0UMY6"/>
<keyword evidence="5" id="KW-0413">Isomerase</keyword>
<evidence type="ECO:0000313" key="6">
    <source>
        <dbReference type="Proteomes" id="UP000237822"/>
    </source>
</evidence>
<feature type="transmembrane region" description="Helical" evidence="3">
    <location>
        <begin position="7"/>
        <end position="27"/>
    </location>
</feature>
<accession>A0A2T0UMY6</accession>
<feature type="region of interest" description="Disordered" evidence="2">
    <location>
        <begin position="35"/>
        <end position="61"/>
    </location>
</feature>
<gene>
    <name evidence="5" type="ORF">BCF74_11030</name>
</gene>
<reference evidence="5 6" key="1">
    <citation type="submission" date="2018-03" db="EMBL/GenBank/DDBJ databases">
        <title>Genomic Encyclopedia of Archaeal and Bacterial Type Strains, Phase II (KMG-II): from individual species to whole genera.</title>
        <authorList>
            <person name="Goeker M."/>
        </authorList>
    </citation>
    <scope>NUCLEOTIDE SEQUENCE [LARGE SCALE GENOMIC DNA]</scope>
    <source>
        <strain evidence="5 6">ATCC BAA-1496</strain>
    </source>
</reference>
<keyword evidence="6" id="KW-1185">Reference proteome</keyword>
<evidence type="ECO:0000256" key="2">
    <source>
        <dbReference type="SAM" id="MobiDB-lite"/>
    </source>
</evidence>
<dbReference type="PANTHER" id="PTHR13887">
    <property type="entry name" value="GLUTATHIONE S-TRANSFERASE KAPPA"/>
    <property type="match status" value="1"/>
</dbReference>
<comment type="caution">
    <text evidence="5">The sequence shown here is derived from an EMBL/GenBank/DDBJ whole genome shotgun (WGS) entry which is preliminary data.</text>
</comment>
<evidence type="ECO:0000259" key="4">
    <source>
        <dbReference type="PROSITE" id="PS51352"/>
    </source>
</evidence>
<organism evidence="5 6">
    <name type="scientific">Knoellia remsis</name>
    <dbReference type="NCBI Taxonomy" id="407159"/>
    <lineage>
        <taxon>Bacteria</taxon>
        <taxon>Bacillati</taxon>
        <taxon>Actinomycetota</taxon>
        <taxon>Actinomycetes</taxon>
        <taxon>Micrococcales</taxon>
        <taxon>Intrasporangiaceae</taxon>
        <taxon>Knoellia</taxon>
    </lineage>
</organism>
<dbReference type="InterPro" id="IPR012336">
    <property type="entry name" value="Thioredoxin-like_fold"/>
</dbReference>
<dbReference type="GO" id="GO:0016853">
    <property type="term" value="F:isomerase activity"/>
    <property type="evidence" value="ECO:0007669"/>
    <property type="project" value="UniProtKB-KW"/>
</dbReference>
<dbReference type="Pfam" id="PF13462">
    <property type="entry name" value="Thioredoxin_4"/>
    <property type="match status" value="1"/>
</dbReference>
<dbReference type="PANTHER" id="PTHR13887:SF55">
    <property type="entry name" value="SLR0313 PROTEIN"/>
    <property type="match status" value="1"/>
</dbReference>
<sequence>MNRNVKITAILTSVIAIAALVVGVVLLRPGSGDDGADAAAKGGNGENVTIPTAPAPADPQALRPDTYRLSTAPNDKVNLVEFLDFECEACGALYPLMEELRTKYDGKVTFGIRYFPITSHFNAERAARAVEAAAQQGEVEAMYKKMYDTQKQWAEQQEPKDDLFRSYAEEIGLDMKAYDKAYTSQQTLDRIAKDVAEGKALGVQGTPTLFLNGKKLEPKSGQDLVAAIDKALAQ</sequence>